<dbReference type="PANTHER" id="PTHR40465">
    <property type="entry name" value="CHROMOSOME 1, WHOLE GENOME SHOTGUN SEQUENCE"/>
    <property type="match status" value="1"/>
</dbReference>
<dbReference type="OrthoDB" id="2535105at2759"/>
<proteinExistence type="predicted"/>
<dbReference type="PANTHER" id="PTHR40465:SF1">
    <property type="entry name" value="DUF6534 DOMAIN-CONTAINING PROTEIN"/>
    <property type="match status" value="1"/>
</dbReference>
<name>A0A9P6AZJ1_9AGAM</name>
<dbReference type="Proteomes" id="UP000886523">
    <property type="component" value="Unassembled WGS sequence"/>
</dbReference>
<keyword evidence="1" id="KW-0472">Membrane</keyword>
<keyword evidence="4" id="KW-1185">Reference proteome</keyword>
<evidence type="ECO:0000259" key="2">
    <source>
        <dbReference type="Pfam" id="PF20152"/>
    </source>
</evidence>
<dbReference type="EMBL" id="MU128963">
    <property type="protein sequence ID" value="KAF9514245.1"/>
    <property type="molecule type" value="Genomic_DNA"/>
</dbReference>
<dbReference type="AlphaFoldDB" id="A0A9P6AZJ1"/>
<comment type="caution">
    <text evidence="3">The sequence shown here is derived from an EMBL/GenBank/DDBJ whole genome shotgun (WGS) entry which is preliminary data.</text>
</comment>
<feature type="transmembrane region" description="Helical" evidence="1">
    <location>
        <begin position="435"/>
        <end position="453"/>
    </location>
</feature>
<evidence type="ECO:0000313" key="3">
    <source>
        <dbReference type="EMBL" id="KAF9514245.1"/>
    </source>
</evidence>
<evidence type="ECO:0000313" key="4">
    <source>
        <dbReference type="Proteomes" id="UP000886523"/>
    </source>
</evidence>
<feature type="transmembrane region" description="Helical" evidence="1">
    <location>
        <begin position="506"/>
        <end position="528"/>
    </location>
</feature>
<feature type="transmembrane region" description="Helical" evidence="1">
    <location>
        <begin position="299"/>
        <end position="320"/>
    </location>
</feature>
<dbReference type="InterPro" id="IPR045339">
    <property type="entry name" value="DUF6534"/>
</dbReference>
<protein>
    <recommendedName>
        <fullName evidence="2">DUF6534 domain-containing protein</fullName>
    </recommendedName>
</protein>
<keyword evidence="1" id="KW-1133">Transmembrane helix</keyword>
<feature type="transmembrane region" description="Helical" evidence="1">
    <location>
        <begin position="404"/>
        <end position="423"/>
    </location>
</feature>
<gene>
    <name evidence="3" type="ORF">BS47DRAFT_1392661</name>
</gene>
<feature type="transmembrane region" description="Helical" evidence="1">
    <location>
        <begin position="560"/>
        <end position="580"/>
    </location>
</feature>
<dbReference type="Pfam" id="PF20152">
    <property type="entry name" value="DUF6534"/>
    <property type="match status" value="1"/>
</dbReference>
<feature type="transmembrane region" description="Helical" evidence="1">
    <location>
        <begin position="473"/>
        <end position="494"/>
    </location>
</feature>
<organism evidence="3 4">
    <name type="scientific">Hydnum rufescens UP504</name>
    <dbReference type="NCBI Taxonomy" id="1448309"/>
    <lineage>
        <taxon>Eukaryota</taxon>
        <taxon>Fungi</taxon>
        <taxon>Dikarya</taxon>
        <taxon>Basidiomycota</taxon>
        <taxon>Agaricomycotina</taxon>
        <taxon>Agaricomycetes</taxon>
        <taxon>Cantharellales</taxon>
        <taxon>Hydnaceae</taxon>
        <taxon>Hydnum</taxon>
    </lineage>
</organism>
<feature type="domain" description="DUF6534" evidence="2">
    <location>
        <begin position="479"/>
        <end position="587"/>
    </location>
</feature>
<evidence type="ECO:0000256" key="1">
    <source>
        <dbReference type="SAM" id="Phobius"/>
    </source>
</evidence>
<accession>A0A9P6AZJ1</accession>
<keyword evidence="1" id="KW-0812">Transmembrane</keyword>
<sequence>MDPISAQPKSHISTIIAIIIEKSNTLLYDLHSRQALRRAPSMPTTLDHAIEFPPQRRNSSSDNFTLELTTLGYIGDEPGVLGVKQCGCRKLGKDLSGGVPDHVPFRFALANSPPVVVALDSREIYFETAQKVTIFPSQIADDGLETGSTWFRWDQTERDLVQSSSFHPLNIAPLKVFWETGNAIYDPNTLFGYPTVIVEAPYLEGHEDSFRPCPADYAPAARPLKAHQMQTPEFGIAVSSLIPPSSIYAGRYRGNVGNYRTDVYCAYLSLHFLPRSALSLPFIMVVINATRVNILGGSFFGNLLTALCFGVLTIQTSSYYHSFPNEGRLVKLAAYSPSSIVKDFRSFSTVDVPLVDTVRATWEFLMYHTSTACASVTVQTFFAHRVYSLSGNLYLGVLVTSLKVMQYNVVASPCVASIWLVLPDYDHFPMCFIRLIPPVLGFAAATAIRAYASPNMILEFHVMVKECTWLAEAWLIIQAIADVVIATYMCILLRRRRTGFPKTDSVINRMVLYTISTGLITSVLSMFASCDGAFQRFPSSFQYDNAGAELNMRQLAKDGYHFSVVVIGMSLGAFYSITMLTNLNMRMRLRASLDTPTPLELIGHSIEKRIWQNAGDRRGVRRNAYIATSGG</sequence>
<reference evidence="3" key="1">
    <citation type="journal article" date="2020" name="Nat. Commun.">
        <title>Large-scale genome sequencing of mycorrhizal fungi provides insights into the early evolution of symbiotic traits.</title>
        <authorList>
            <person name="Miyauchi S."/>
            <person name="Kiss E."/>
            <person name="Kuo A."/>
            <person name="Drula E."/>
            <person name="Kohler A."/>
            <person name="Sanchez-Garcia M."/>
            <person name="Morin E."/>
            <person name="Andreopoulos B."/>
            <person name="Barry K.W."/>
            <person name="Bonito G."/>
            <person name="Buee M."/>
            <person name="Carver A."/>
            <person name="Chen C."/>
            <person name="Cichocki N."/>
            <person name="Clum A."/>
            <person name="Culley D."/>
            <person name="Crous P.W."/>
            <person name="Fauchery L."/>
            <person name="Girlanda M."/>
            <person name="Hayes R.D."/>
            <person name="Keri Z."/>
            <person name="LaButti K."/>
            <person name="Lipzen A."/>
            <person name="Lombard V."/>
            <person name="Magnuson J."/>
            <person name="Maillard F."/>
            <person name="Murat C."/>
            <person name="Nolan M."/>
            <person name="Ohm R.A."/>
            <person name="Pangilinan J."/>
            <person name="Pereira M.F."/>
            <person name="Perotto S."/>
            <person name="Peter M."/>
            <person name="Pfister S."/>
            <person name="Riley R."/>
            <person name="Sitrit Y."/>
            <person name="Stielow J.B."/>
            <person name="Szollosi G."/>
            <person name="Zifcakova L."/>
            <person name="Stursova M."/>
            <person name="Spatafora J.W."/>
            <person name="Tedersoo L."/>
            <person name="Vaario L.M."/>
            <person name="Yamada A."/>
            <person name="Yan M."/>
            <person name="Wang P."/>
            <person name="Xu J."/>
            <person name="Bruns T."/>
            <person name="Baldrian P."/>
            <person name="Vilgalys R."/>
            <person name="Dunand C."/>
            <person name="Henrissat B."/>
            <person name="Grigoriev I.V."/>
            <person name="Hibbett D."/>
            <person name="Nagy L.G."/>
            <person name="Martin F.M."/>
        </authorList>
    </citation>
    <scope>NUCLEOTIDE SEQUENCE</scope>
    <source>
        <strain evidence="3">UP504</strain>
    </source>
</reference>